<proteinExistence type="predicted"/>
<gene>
    <name evidence="1" type="ORF">SDC9_155127</name>
</gene>
<reference evidence="1" key="1">
    <citation type="submission" date="2019-08" db="EMBL/GenBank/DDBJ databases">
        <authorList>
            <person name="Kucharzyk K."/>
            <person name="Murdoch R.W."/>
            <person name="Higgins S."/>
            <person name="Loffler F."/>
        </authorList>
    </citation>
    <scope>NUCLEOTIDE SEQUENCE</scope>
</reference>
<evidence type="ECO:0000313" key="1">
    <source>
        <dbReference type="EMBL" id="MPN07855.1"/>
    </source>
</evidence>
<comment type="caution">
    <text evidence="1">The sequence shown here is derived from an EMBL/GenBank/DDBJ whole genome shotgun (WGS) entry which is preliminary data.</text>
</comment>
<protein>
    <submittedName>
        <fullName evidence="1">Uncharacterized protein</fullName>
    </submittedName>
</protein>
<organism evidence="1">
    <name type="scientific">bioreactor metagenome</name>
    <dbReference type="NCBI Taxonomy" id="1076179"/>
    <lineage>
        <taxon>unclassified sequences</taxon>
        <taxon>metagenomes</taxon>
        <taxon>ecological metagenomes</taxon>
    </lineage>
</organism>
<sequence>MDRPQSWQTPEKIIIHFTKIPQIAGQVNGLLPDGTEGLVYSYANTYYQKEEKMEIFIQLPHTIGTSLNYDFSRSAEVNFLSTLYTLVNYGPKMTDAQRIDNLNQILEEYMQSVPDGSSFLVLEPL</sequence>
<accession>A0A645F0M5</accession>
<dbReference type="EMBL" id="VSSQ01053865">
    <property type="protein sequence ID" value="MPN07855.1"/>
    <property type="molecule type" value="Genomic_DNA"/>
</dbReference>
<dbReference type="AlphaFoldDB" id="A0A645F0M5"/>
<name>A0A645F0M5_9ZZZZ</name>